<organism evidence="1 2">
    <name type="scientific">Anaplasma phagocytophilum str. ApWI1</name>
    <dbReference type="NCBI Taxonomy" id="1359155"/>
    <lineage>
        <taxon>Bacteria</taxon>
        <taxon>Pseudomonadati</taxon>
        <taxon>Pseudomonadota</taxon>
        <taxon>Alphaproteobacteria</taxon>
        <taxon>Rickettsiales</taxon>
        <taxon>Anaplasmataceae</taxon>
        <taxon>Anaplasma</taxon>
        <taxon>phagocytophilum group</taxon>
    </lineage>
</organism>
<dbReference type="EMBL" id="LAOF01000001">
    <property type="protein sequence ID" value="KJV85636.1"/>
    <property type="molecule type" value="Genomic_DNA"/>
</dbReference>
<dbReference type="PATRIC" id="fig|1359155.3.peg.809"/>
<protein>
    <submittedName>
        <fullName evidence="1">Uncharacterized protein</fullName>
    </submittedName>
</protein>
<sequence length="40" mass="4871">MLFLMLAAYPMHSYLIRLNVNQCFWEGNILLQKPQQLLRY</sequence>
<comment type="caution">
    <text evidence="1">The sequence shown here is derived from an EMBL/GenBank/DDBJ whole genome shotgun (WGS) entry which is preliminary data.</text>
</comment>
<gene>
    <name evidence="1" type="ORF">APHWI1_0799</name>
</gene>
<accession>A0A0F3Q0H8</accession>
<dbReference type="AlphaFoldDB" id="A0A0F3Q0H8"/>
<name>A0A0F3Q0H8_ANAPH</name>
<evidence type="ECO:0000313" key="1">
    <source>
        <dbReference type="EMBL" id="KJV85636.1"/>
    </source>
</evidence>
<reference evidence="1 2" key="1">
    <citation type="submission" date="2015-01" db="EMBL/GenBank/DDBJ databases">
        <title>Genome Sequencing of Rickettsiales.</title>
        <authorList>
            <person name="Daugherty S.C."/>
            <person name="Su Q."/>
            <person name="Abolude K."/>
            <person name="Beier-Sexton M."/>
            <person name="Carlyon J.A."/>
            <person name="Carter R."/>
            <person name="Day N.P."/>
            <person name="Dumler S.J."/>
            <person name="Dyachenko V."/>
            <person name="Godinez A."/>
            <person name="Kurtti T.J."/>
            <person name="Lichay M."/>
            <person name="Mullins K.E."/>
            <person name="Ott S."/>
            <person name="Pappas-Brown V."/>
            <person name="Paris D.H."/>
            <person name="Patel P."/>
            <person name="Richards A.L."/>
            <person name="Sadzewicz L."/>
            <person name="Sears K."/>
            <person name="Seidman D."/>
            <person name="Sengamalay N."/>
            <person name="Stenos J."/>
            <person name="Tallon L.J."/>
            <person name="Vincent G."/>
            <person name="Fraser C.M."/>
            <person name="Munderloh U."/>
            <person name="Dunning-Hotopp J.C."/>
        </authorList>
    </citation>
    <scope>NUCLEOTIDE SEQUENCE [LARGE SCALE GENOMIC DNA]</scope>
    <source>
        <strain evidence="1 2">ApWI1</strain>
    </source>
</reference>
<evidence type="ECO:0000313" key="2">
    <source>
        <dbReference type="Proteomes" id="UP000033622"/>
    </source>
</evidence>
<proteinExistence type="predicted"/>
<dbReference type="Proteomes" id="UP000033622">
    <property type="component" value="Unassembled WGS sequence"/>
</dbReference>